<organism evidence="2 3">
    <name type="scientific">Paractinoplanes tereljensis</name>
    <dbReference type="NCBI Taxonomy" id="571912"/>
    <lineage>
        <taxon>Bacteria</taxon>
        <taxon>Bacillati</taxon>
        <taxon>Actinomycetota</taxon>
        <taxon>Actinomycetes</taxon>
        <taxon>Micromonosporales</taxon>
        <taxon>Micromonosporaceae</taxon>
        <taxon>Paractinoplanes</taxon>
    </lineage>
</organism>
<evidence type="ECO:0000313" key="2">
    <source>
        <dbReference type="EMBL" id="GIF22733.1"/>
    </source>
</evidence>
<reference evidence="2" key="1">
    <citation type="submission" date="2021-01" db="EMBL/GenBank/DDBJ databases">
        <title>Whole genome shotgun sequence of Actinoplanes tereljensis NBRC 105297.</title>
        <authorList>
            <person name="Komaki H."/>
            <person name="Tamura T."/>
        </authorList>
    </citation>
    <scope>NUCLEOTIDE SEQUENCE</scope>
    <source>
        <strain evidence="2">NBRC 105297</strain>
    </source>
</reference>
<dbReference type="Proteomes" id="UP000623608">
    <property type="component" value="Unassembled WGS sequence"/>
</dbReference>
<gene>
    <name evidence="2" type="ORF">Ate02nite_54630</name>
</gene>
<evidence type="ECO:0000313" key="3">
    <source>
        <dbReference type="Proteomes" id="UP000623608"/>
    </source>
</evidence>
<name>A0A919NQD0_9ACTN</name>
<dbReference type="EMBL" id="BOMY01000035">
    <property type="protein sequence ID" value="GIF22733.1"/>
    <property type="molecule type" value="Genomic_DNA"/>
</dbReference>
<protein>
    <submittedName>
        <fullName evidence="2">Uncharacterized protein</fullName>
    </submittedName>
</protein>
<sequence>MLSSPHPDEPILRAGRGCDREPGKPERAEYGGLQKDAASHGRPSKIVYAIPPNGADELA</sequence>
<feature type="compositionally biased region" description="Basic and acidic residues" evidence="1">
    <location>
        <begin position="1"/>
        <end position="29"/>
    </location>
</feature>
<accession>A0A919NQD0</accession>
<feature type="region of interest" description="Disordered" evidence="1">
    <location>
        <begin position="1"/>
        <end position="59"/>
    </location>
</feature>
<keyword evidence="3" id="KW-1185">Reference proteome</keyword>
<comment type="caution">
    <text evidence="2">The sequence shown here is derived from an EMBL/GenBank/DDBJ whole genome shotgun (WGS) entry which is preliminary data.</text>
</comment>
<proteinExistence type="predicted"/>
<dbReference type="AlphaFoldDB" id="A0A919NQD0"/>
<evidence type="ECO:0000256" key="1">
    <source>
        <dbReference type="SAM" id="MobiDB-lite"/>
    </source>
</evidence>